<dbReference type="GO" id="GO:0046872">
    <property type="term" value="F:metal ion binding"/>
    <property type="evidence" value="ECO:0007669"/>
    <property type="project" value="UniProtKB-KW"/>
</dbReference>
<gene>
    <name evidence="10" type="primary">PhpP</name>
    <name evidence="10" type="ORF">LACPI_2072</name>
</gene>
<dbReference type="PROSITE" id="PS51746">
    <property type="entry name" value="PPM_2"/>
    <property type="match status" value="1"/>
</dbReference>
<evidence type="ECO:0000256" key="5">
    <source>
        <dbReference type="ARBA" id="ARBA00022912"/>
    </source>
</evidence>
<dbReference type="RefSeq" id="WP_047916264.1">
    <property type="nucleotide sequence ID" value="NZ_LN774769.1"/>
</dbReference>
<evidence type="ECO:0000313" key="11">
    <source>
        <dbReference type="Proteomes" id="UP000033166"/>
    </source>
</evidence>
<evidence type="ECO:0000256" key="3">
    <source>
        <dbReference type="ARBA" id="ARBA00022723"/>
    </source>
</evidence>
<sequence>MKYSILSDVGQKRTNNQDHADTYENLQGERIFLLADGMGGHKAGNVASKLAVEDLGKAWSETDFTSETAPSDIQSWLRTQIRAENQNIANLGKLDDYKGMGTTLEAVVVQKHQIISAHVGDSRTQIIKNGELIRITRDHSLVQELVDAGEITAEEAEKHPNKNIITRSLGQPVDVDVDTLTLEIDVDDIIIMSSDGLTNMVSGEAIIETVQSDTDLTSQAETLVGIANANGGLDNITVILVKFDKGDL</sequence>
<dbReference type="AlphaFoldDB" id="A0A0D6DZ98"/>
<comment type="cofactor">
    <cofactor evidence="1">
        <name>Mn(2+)</name>
        <dbReference type="ChEBI" id="CHEBI:29035"/>
    </cofactor>
</comment>
<dbReference type="InterPro" id="IPR015655">
    <property type="entry name" value="PP2C"/>
</dbReference>
<dbReference type="EC" id="3.1.3.16" evidence="2"/>
<accession>A0A0D6DZ98</accession>
<dbReference type="Gene3D" id="3.60.40.10">
    <property type="entry name" value="PPM-type phosphatase domain"/>
    <property type="match status" value="1"/>
</dbReference>
<comment type="catalytic activity">
    <reaction evidence="7">
        <text>O-phospho-L-seryl-[protein] + H2O = L-seryl-[protein] + phosphate</text>
        <dbReference type="Rhea" id="RHEA:20629"/>
        <dbReference type="Rhea" id="RHEA-COMP:9863"/>
        <dbReference type="Rhea" id="RHEA-COMP:11604"/>
        <dbReference type="ChEBI" id="CHEBI:15377"/>
        <dbReference type="ChEBI" id="CHEBI:29999"/>
        <dbReference type="ChEBI" id="CHEBI:43474"/>
        <dbReference type="ChEBI" id="CHEBI:83421"/>
        <dbReference type="EC" id="3.1.3.16"/>
    </reaction>
</comment>
<dbReference type="CDD" id="cd00143">
    <property type="entry name" value="PP2Cc"/>
    <property type="match status" value="1"/>
</dbReference>
<dbReference type="SMART" id="SM00331">
    <property type="entry name" value="PP2C_SIG"/>
    <property type="match status" value="1"/>
</dbReference>
<keyword evidence="5" id="KW-0904">Protein phosphatase</keyword>
<dbReference type="EMBL" id="LN774769">
    <property type="protein sequence ID" value="CEN29272.1"/>
    <property type="molecule type" value="Genomic_DNA"/>
</dbReference>
<reference evidence="11" key="1">
    <citation type="submission" date="2015-01" db="EMBL/GenBank/DDBJ databases">
        <authorList>
            <person name="Andreevskaya M."/>
        </authorList>
    </citation>
    <scope>NUCLEOTIDE SEQUENCE [LARGE SCALE GENOMIC DNA]</scope>
    <source>
        <strain evidence="11">MKFS47</strain>
    </source>
</reference>
<dbReference type="PANTHER" id="PTHR13832">
    <property type="entry name" value="PROTEIN PHOSPHATASE 2C"/>
    <property type="match status" value="1"/>
</dbReference>
<feature type="domain" description="PPM-type phosphatase" evidence="9">
    <location>
        <begin position="2"/>
        <end position="243"/>
    </location>
</feature>
<dbReference type="NCBIfam" id="NF033484">
    <property type="entry name" value="Stp1_PP2C_phos"/>
    <property type="match status" value="1"/>
</dbReference>
<dbReference type="GO" id="GO:0004722">
    <property type="term" value="F:protein serine/threonine phosphatase activity"/>
    <property type="evidence" value="ECO:0007669"/>
    <property type="project" value="UniProtKB-EC"/>
</dbReference>
<dbReference type="HOGENOM" id="CLU_034545_4_1_9"/>
<name>A0A0D6DZ98_9LACT</name>
<dbReference type="STRING" id="1364.LP2241_50434"/>
<dbReference type="FunFam" id="3.60.40.10:FF:000002">
    <property type="entry name" value="Serine/threonine phosphatase stp"/>
    <property type="match status" value="1"/>
</dbReference>
<dbReference type="GeneID" id="71635219"/>
<organism evidence="10 11">
    <name type="scientific">Pseudolactococcus piscium MKFS47</name>
    <dbReference type="NCBI Taxonomy" id="297352"/>
    <lineage>
        <taxon>Bacteria</taxon>
        <taxon>Bacillati</taxon>
        <taxon>Bacillota</taxon>
        <taxon>Bacilli</taxon>
        <taxon>Lactobacillales</taxon>
        <taxon>Streptococcaceae</taxon>
        <taxon>Pseudolactococcus</taxon>
    </lineage>
</organism>
<keyword evidence="3" id="KW-0479">Metal-binding</keyword>
<dbReference type="SUPFAM" id="SSF81606">
    <property type="entry name" value="PP2C-like"/>
    <property type="match status" value="1"/>
</dbReference>
<evidence type="ECO:0000256" key="6">
    <source>
        <dbReference type="ARBA" id="ARBA00023211"/>
    </source>
</evidence>
<proteinExistence type="predicted"/>
<evidence type="ECO:0000313" key="10">
    <source>
        <dbReference type="EMBL" id="CEN29272.1"/>
    </source>
</evidence>
<dbReference type="InterPro" id="IPR001932">
    <property type="entry name" value="PPM-type_phosphatase-like_dom"/>
</dbReference>
<evidence type="ECO:0000256" key="1">
    <source>
        <dbReference type="ARBA" id="ARBA00001936"/>
    </source>
</evidence>
<keyword evidence="4" id="KW-0378">Hydrolase</keyword>
<dbReference type="KEGG" id="lpk:LACPI_2072"/>
<protein>
    <recommendedName>
        <fullName evidence="2">protein-serine/threonine phosphatase</fullName>
        <ecNumber evidence="2">3.1.3.16</ecNumber>
    </recommendedName>
</protein>
<comment type="catalytic activity">
    <reaction evidence="8">
        <text>O-phospho-L-threonyl-[protein] + H2O = L-threonyl-[protein] + phosphate</text>
        <dbReference type="Rhea" id="RHEA:47004"/>
        <dbReference type="Rhea" id="RHEA-COMP:11060"/>
        <dbReference type="Rhea" id="RHEA-COMP:11605"/>
        <dbReference type="ChEBI" id="CHEBI:15377"/>
        <dbReference type="ChEBI" id="CHEBI:30013"/>
        <dbReference type="ChEBI" id="CHEBI:43474"/>
        <dbReference type="ChEBI" id="CHEBI:61977"/>
        <dbReference type="EC" id="3.1.3.16"/>
    </reaction>
</comment>
<dbReference type="PANTHER" id="PTHR13832:SF860">
    <property type="entry name" value="PROTEIN PHOSPHATASE PHPP"/>
    <property type="match status" value="1"/>
</dbReference>
<evidence type="ECO:0000256" key="7">
    <source>
        <dbReference type="ARBA" id="ARBA00047761"/>
    </source>
</evidence>
<evidence type="ECO:0000259" key="9">
    <source>
        <dbReference type="PROSITE" id="PS51746"/>
    </source>
</evidence>
<keyword evidence="6" id="KW-0464">Manganese</keyword>
<dbReference type="Pfam" id="PF13672">
    <property type="entry name" value="PP2C_2"/>
    <property type="match status" value="1"/>
</dbReference>
<dbReference type="Proteomes" id="UP000033166">
    <property type="component" value="Chromosome I"/>
</dbReference>
<dbReference type="SMART" id="SM00332">
    <property type="entry name" value="PP2Cc"/>
    <property type="match status" value="1"/>
</dbReference>
<evidence type="ECO:0000256" key="2">
    <source>
        <dbReference type="ARBA" id="ARBA00013081"/>
    </source>
</evidence>
<evidence type="ECO:0000256" key="4">
    <source>
        <dbReference type="ARBA" id="ARBA00022801"/>
    </source>
</evidence>
<evidence type="ECO:0000256" key="8">
    <source>
        <dbReference type="ARBA" id="ARBA00048336"/>
    </source>
</evidence>
<dbReference type="InterPro" id="IPR036457">
    <property type="entry name" value="PPM-type-like_dom_sf"/>
</dbReference>